<name>A0A150XGW0_9BACT</name>
<keyword evidence="2" id="KW-1185">Reference proteome</keyword>
<proteinExistence type="predicted"/>
<evidence type="ECO:0000313" key="2">
    <source>
        <dbReference type="Proteomes" id="UP000075606"/>
    </source>
</evidence>
<accession>A0A150XGW0</accession>
<organism evidence="1 2">
    <name type="scientific">Roseivirga spongicola</name>
    <dbReference type="NCBI Taxonomy" id="333140"/>
    <lineage>
        <taxon>Bacteria</taxon>
        <taxon>Pseudomonadati</taxon>
        <taxon>Bacteroidota</taxon>
        <taxon>Cytophagia</taxon>
        <taxon>Cytophagales</taxon>
        <taxon>Roseivirgaceae</taxon>
        <taxon>Roseivirga</taxon>
    </lineage>
</organism>
<protein>
    <recommendedName>
        <fullName evidence="3">Lipoprotein</fullName>
    </recommendedName>
</protein>
<gene>
    <name evidence="1" type="ORF">AWW68_04165</name>
</gene>
<dbReference type="RefSeq" id="WP_068216891.1">
    <property type="nucleotide sequence ID" value="NZ_LRPC01000001.1"/>
</dbReference>
<dbReference type="OrthoDB" id="837183at2"/>
<dbReference type="Proteomes" id="UP000075606">
    <property type="component" value="Unassembled WGS sequence"/>
</dbReference>
<sequence>MKRLSILLLSLFIISACNPVKDKKVDQTTIGFKTDESSKLFFKNVRRSYYDVEVMEEAKLEIYRLKKRVKESDEPILNINIVNNWRYDEAYVLLEPNSAAGSLSDIKVIWENEDGKSGEISLEGGNKKNQLDFAAKVYDQIQNGSQFYIMKDGEKKAFLIDSKSREAFRVTMFDYFRLTLEY</sequence>
<dbReference type="EMBL" id="LRPC01000001">
    <property type="protein sequence ID" value="KYG77970.1"/>
    <property type="molecule type" value="Genomic_DNA"/>
</dbReference>
<dbReference type="PROSITE" id="PS51257">
    <property type="entry name" value="PROKAR_LIPOPROTEIN"/>
    <property type="match status" value="1"/>
</dbReference>
<evidence type="ECO:0000313" key="1">
    <source>
        <dbReference type="EMBL" id="KYG77970.1"/>
    </source>
</evidence>
<reference evidence="1 2" key="1">
    <citation type="submission" date="2016-01" db="EMBL/GenBank/DDBJ databases">
        <title>Genome sequencing of Roseivirga spongicola UST030701-084.</title>
        <authorList>
            <person name="Selvaratnam C."/>
            <person name="Thevarajoo S."/>
            <person name="Goh K.M."/>
            <person name="Ee R."/>
            <person name="Chan K.-G."/>
            <person name="Chong C.S."/>
        </authorList>
    </citation>
    <scope>NUCLEOTIDE SEQUENCE [LARGE SCALE GENOMIC DNA]</scope>
    <source>
        <strain evidence="1 2">UST030701-084</strain>
    </source>
</reference>
<dbReference type="AlphaFoldDB" id="A0A150XGW0"/>
<evidence type="ECO:0008006" key="3">
    <source>
        <dbReference type="Google" id="ProtNLM"/>
    </source>
</evidence>
<comment type="caution">
    <text evidence="1">The sequence shown here is derived from an EMBL/GenBank/DDBJ whole genome shotgun (WGS) entry which is preliminary data.</text>
</comment>
<dbReference type="STRING" id="333140.AWW68_04165"/>